<protein>
    <submittedName>
        <fullName evidence="1">Uncharacterized protein</fullName>
    </submittedName>
</protein>
<evidence type="ECO:0000313" key="1">
    <source>
        <dbReference type="EMBL" id="PXF61555.1"/>
    </source>
</evidence>
<gene>
    <name evidence="1" type="ORF">C4B59_03115</name>
</gene>
<organism evidence="1 2">
    <name type="scientific">Candidatus Methanogaster sp</name>
    <dbReference type="NCBI Taxonomy" id="3386292"/>
    <lineage>
        <taxon>Archaea</taxon>
        <taxon>Methanobacteriati</taxon>
        <taxon>Methanobacteriota</taxon>
        <taxon>Stenosarchaea group</taxon>
        <taxon>Methanomicrobia</taxon>
        <taxon>Methanosarcinales</taxon>
        <taxon>ANME-2 cluster</taxon>
        <taxon>Candidatus Methanogasteraceae</taxon>
        <taxon>Candidatus Methanogaster</taxon>
    </lineage>
</organism>
<proteinExistence type="predicted"/>
<comment type="caution">
    <text evidence="1">The sequence shown here is derived from an EMBL/GenBank/DDBJ whole genome shotgun (WGS) entry which is preliminary data.</text>
</comment>
<accession>A0AC61L4Z2</accession>
<reference evidence="1" key="1">
    <citation type="submission" date="2018-01" db="EMBL/GenBank/DDBJ databases">
        <authorList>
            <person name="Krukenberg V."/>
        </authorList>
    </citation>
    <scope>NUCLEOTIDE SEQUENCE</scope>
    <source>
        <strain evidence="1">E20ANME2</strain>
    </source>
</reference>
<name>A0AC61L4Z2_9EURY</name>
<dbReference type="Proteomes" id="UP000248329">
    <property type="component" value="Unassembled WGS sequence"/>
</dbReference>
<evidence type="ECO:0000313" key="2">
    <source>
        <dbReference type="Proteomes" id="UP000248329"/>
    </source>
</evidence>
<sequence>MKMQFDDASFCLCDRDLEPFGQIAKPPLDLGKFDIDIQFEEPLSYLFGFFLDHDIPPVIGL</sequence>
<dbReference type="EMBL" id="PQXF01000004">
    <property type="protein sequence ID" value="PXF61555.1"/>
    <property type="molecule type" value="Genomic_DNA"/>
</dbReference>